<feature type="compositionally biased region" description="Gly residues" evidence="1">
    <location>
        <begin position="29"/>
        <end position="44"/>
    </location>
</feature>
<accession>A0A835U4K8</accession>
<sequence length="98" mass="10307">MAAAQVEAEMAARLPRAIRAAAAASHGENGSGGEMGQPQPGGLGEDMMVQGWGNSTPRGEAEDDPSDDFLNDENEQENGDAAVHEWRTNAAELDLNSR</sequence>
<keyword evidence="3" id="KW-1185">Reference proteome</keyword>
<evidence type="ECO:0000313" key="2">
    <source>
        <dbReference type="EMBL" id="KAG0448132.1"/>
    </source>
</evidence>
<feature type="compositionally biased region" description="Acidic residues" evidence="1">
    <location>
        <begin position="61"/>
        <end position="78"/>
    </location>
</feature>
<dbReference type="EMBL" id="JADCNL010000362">
    <property type="protein sequence ID" value="KAG0448132.1"/>
    <property type="molecule type" value="Genomic_DNA"/>
</dbReference>
<dbReference type="AlphaFoldDB" id="A0A835U4K8"/>
<evidence type="ECO:0000313" key="3">
    <source>
        <dbReference type="Proteomes" id="UP000636800"/>
    </source>
</evidence>
<name>A0A835U4K8_VANPL</name>
<feature type="region of interest" description="Disordered" evidence="1">
    <location>
        <begin position="21"/>
        <end position="98"/>
    </location>
</feature>
<comment type="caution">
    <text evidence="2">The sequence shown here is derived from an EMBL/GenBank/DDBJ whole genome shotgun (WGS) entry which is preliminary data.</text>
</comment>
<evidence type="ECO:0000256" key="1">
    <source>
        <dbReference type="SAM" id="MobiDB-lite"/>
    </source>
</evidence>
<organism evidence="2 3">
    <name type="scientific">Vanilla planifolia</name>
    <name type="common">Vanilla</name>
    <dbReference type="NCBI Taxonomy" id="51239"/>
    <lineage>
        <taxon>Eukaryota</taxon>
        <taxon>Viridiplantae</taxon>
        <taxon>Streptophyta</taxon>
        <taxon>Embryophyta</taxon>
        <taxon>Tracheophyta</taxon>
        <taxon>Spermatophyta</taxon>
        <taxon>Magnoliopsida</taxon>
        <taxon>Liliopsida</taxon>
        <taxon>Asparagales</taxon>
        <taxon>Orchidaceae</taxon>
        <taxon>Vanilloideae</taxon>
        <taxon>Vanilleae</taxon>
        <taxon>Vanilla</taxon>
    </lineage>
</organism>
<proteinExistence type="predicted"/>
<dbReference type="OrthoDB" id="756301at2759"/>
<gene>
    <name evidence="2" type="ORF">HPP92_027982</name>
</gene>
<protein>
    <submittedName>
        <fullName evidence="2">Uncharacterized protein</fullName>
    </submittedName>
</protein>
<reference evidence="2 3" key="1">
    <citation type="journal article" date="2020" name="Nat. Food">
        <title>A phased Vanilla planifolia genome enables genetic improvement of flavour and production.</title>
        <authorList>
            <person name="Hasing T."/>
            <person name="Tang H."/>
            <person name="Brym M."/>
            <person name="Khazi F."/>
            <person name="Huang T."/>
            <person name="Chambers A.H."/>
        </authorList>
    </citation>
    <scope>NUCLEOTIDE SEQUENCE [LARGE SCALE GENOMIC DNA]</scope>
    <source>
        <tissue evidence="2">Leaf</tissue>
    </source>
</reference>
<dbReference type="Proteomes" id="UP000636800">
    <property type="component" value="Unassembled WGS sequence"/>
</dbReference>